<gene>
    <name evidence="1" type="ORF">TOA249_LOCUS14079</name>
</gene>
<protein>
    <submittedName>
        <fullName evidence="1">Uncharacterized protein</fullName>
    </submittedName>
</protein>
<evidence type="ECO:0000313" key="1">
    <source>
        <dbReference type="EMBL" id="CAF4652125.1"/>
    </source>
</evidence>
<evidence type="ECO:0000313" key="2">
    <source>
        <dbReference type="Proteomes" id="UP000663838"/>
    </source>
</evidence>
<dbReference type="AlphaFoldDB" id="A0A821FKR0"/>
<dbReference type="Proteomes" id="UP000663838">
    <property type="component" value="Unassembled WGS sequence"/>
</dbReference>
<accession>A0A821FKR0</accession>
<sequence>MLDTGLFEAYSTTHFNQLGLLNRIIECNGEGEQAKRIESAIDNLAHVMSHYSSDGHRFAFHTKASTSSSMETAVPYMWTCDKTANAYFPIQFFDGNNTKIVERLAQLCDRANLIEFRDEYKLELSKYGLENDLGLLLQYQDRVEYNKLAEVSYEVTDVKIRQQVLFISPMGSVQELMKQYGHSCIRNTHWNIVQNGDGSAGKAAAGCICGIDC</sequence>
<comment type="caution">
    <text evidence="1">The sequence shown here is derived from an EMBL/GenBank/DDBJ whole genome shotgun (WGS) entry which is preliminary data.</text>
</comment>
<dbReference type="EMBL" id="CAJOBS010000858">
    <property type="protein sequence ID" value="CAF4652125.1"/>
    <property type="molecule type" value="Genomic_DNA"/>
</dbReference>
<name>A0A821FKR0_9BILA</name>
<reference evidence="1" key="1">
    <citation type="submission" date="2021-02" db="EMBL/GenBank/DDBJ databases">
        <authorList>
            <person name="Nowell W R."/>
        </authorList>
    </citation>
    <scope>NUCLEOTIDE SEQUENCE</scope>
</reference>
<proteinExistence type="predicted"/>
<organism evidence="1 2">
    <name type="scientific">Rotaria socialis</name>
    <dbReference type="NCBI Taxonomy" id="392032"/>
    <lineage>
        <taxon>Eukaryota</taxon>
        <taxon>Metazoa</taxon>
        <taxon>Spiralia</taxon>
        <taxon>Gnathifera</taxon>
        <taxon>Rotifera</taxon>
        <taxon>Eurotatoria</taxon>
        <taxon>Bdelloidea</taxon>
        <taxon>Philodinida</taxon>
        <taxon>Philodinidae</taxon>
        <taxon>Rotaria</taxon>
    </lineage>
</organism>